<organism evidence="1 2">
    <name type="scientific">Mycobacterium sherrisii</name>
    <dbReference type="NCBI Taxonomy" id="243061"/>
    <lineage>
        <taxon>Bacteria</taxon>
        <taxon>Bacillati</taxon>
        <taxon>Actinomycetota</taxon>
        <taxon>Actinomycetes</taxon>
        <taxon>Mycobacteriales</taxon>
        <taxon>Mycobacteriaceae</taxon>
        <taxon>Mycobacterium</taxon>
        <taxon>Mycobacterium simiae complex</taxon>
    </lineage>
</organism>
<dbReference type="RefSeq" id="WP_069400105.1">
    <property type="nucleotide sequence ID" value="NZ_JBKFED010000012.1"/>
</dbReference>
<dbReference type="STRING" id="243061.AWC25_18635"/>
<reference evidence="2" key="1">
    <citation type="submission" date="2016-09" db="EMBL/GenBank/DDBJ databases">
        <authorList>
            <person name="Greninger A.L."/>
            <person name="Jerome K.R."/>
            <person name="Mcnair B."/>
            <person name="Wallis C."/>
            <person name="Fang F."/>
        </authorList>
    </citation>
    <scope>NUCLEOTIDE SEQUENCE [LARGE SCALE GENOMIC DNA]</scope>
    <source>
        <strain evidence="2">BC1_M4</strain>
    </source>
</reference>
<dbReference type="AlphaFoldDB" id="A0A1E3SZJ6"/>
<keyword evidence="2" id="KW-1185">Reference proteome</keyword>
<protein>
    <submittedName>
        <fullName evidence="1">Uncharacterized protein</fullName>
    </submittedName>
</protein>
<name>A0A1E3SZJ6_9MYCO</name>
<evidence type="ECO:0000313" key="1">
    <source>
        <dbReference type="EMBL" id="ODR07023.1"/>
    </source>
</evidence>
<evidence type="ECO:0000313" key="2">
    <source>
        <dbReference type="Proteomes" id="UP000094224"/>
    </source>
</evidence>
<dbReference type="Proteomes" id="UP000094224">
    <property type="component" value="Unassembled WGS sequence"/>
</dbReference>
<gene>
    <name evidence="1" type="ORF">BHQ21_09805</name>
</gene>
<comment type="caution">
    <text evidence="1">The sequence shown here is derived from an EMBL/GenBank/DDBJ whole genome shotgun (WGS) entry which is preliminary data.</text>
</comment>
<dbReference type="EMBL" id="MIHC01000014">
    <property type="protein sequence ID" value="ODR07023.1"/>
    <property type="molecule type" value="Genomic_DNA"/>
</dbReference>
<proteinExistence type="predicted"/>
<accession>A0A1E3SZJ6</accession>
<sequence length="249" mass="27943">MNRVKAGIFSLTAPADQDPAENDYLRWHLLDHMPEQYQLPGIVHGLRWIADGDYRDHRLATDGPLGDVGNLVHYLVGDPVEDTFDDFVALGRTLRDNGRFPVTRPLLQIAGLRLLQWHAAPRALVAAEVVPFRPHRGILLLIEEPADGRPNDWLQWLHAEHVPALLATPGTAGAWTFGSSAGWSRLPRGWRTDHQYITVVYLDDDPLATTAALAPLVEQRWRSRVVRPVFAGPLRSMISWDVWPSAGTR</sequence>